<protein>
    <recommendedName>
        <fullName evidence="2">RAP domain-containing protein</fullName>
    </recommendedName>
</protein>
<dbReference type="InParanoid" id="A0A2V0PRK3"/>
<accession>A0A2V0PRK3</accession>
<evidence type="ECO:0000313" key="3">
    <source>
        <dbReference type="EMBL" id="GBG00208.1"/>
    </source>
</evidence>
<sequence>MHGRWTGVRSRQWGLRSGAATLVPVRHAAVHGRPPRERSSTAVAAAAAAGKRGGPGQDRPARRPRAPSDCASIAALQQLVSAAGRRRQRPSWYAAALSQLARIAGAATGVDDGTPTASAGLAARRLALDLAGGLQKRTGGAGPAELGTAVTALARAQRHVPELRPPLQAALRQLEAAAAVAAVAAAGVLDPSWDGAALLAAARGLTDAKEAGEEPAPGAVAAIAAASCALALRGGDAPAQDTAAAVCALAQLDHFDAPSLLAASAALCGTPRGDGGAGPGPPRPPLAALEPPAAVSFAHALARLAWPCPPALRALASLAQDDAWLEALDPRGLAVLAWAAAMQGVLSDAAESAGAACCQEVGTSSSGAEWPACADVYACCVHALAARPGATNGLSLQWGAQLHQARVLLASGLRSGTPATAAGAGRDAAGSGRAPLAQHPDLLLLHSEQAWEAAQRRKTVSATQRDVWQFLTRDLGVGASLEAPAGAGAAGLTVDVALSAEAAAQAFEAASGTLPAGLDGAPVALEVDGPSHFASNGARARLGPTVARDWLLARLGWRVASLREWPAGGDAGARRRALAECLQRAAPACRPV</sequence>
<feature type="region of interest" description="Disordered" evidence="1">
    <location>
        <begin position="30"/>
        <end position="67"/>
    </location>
</feature>
<dbReference type="OrthoDB" id="553006at2759"/>
<evidence type="ECO:0000259" key="2">
    <source>
        <dbReference type="Pfam" id="PF08373"/>
    </source>
</evidence>
<feature type="domain" description="RAP" evidence="2">
    <location>
        <begin position="525"/>
        <end position="562"/>
    </location>
</feature>
<gene>
    <name evidence="3" type="ORF">Rsub_12989</name>
</gene>
<dbReference type="Proteomes" id="UP000247498">
    <property type="component" value="Unassembled WGS sequence"/>
</dbReference>
<dbReference type="Pfam" id="PF08373">
    <property type="entry name" value="RAP"/>
    <property type="match status" value="1"/>
</dbReference>
<evidence type="ECO:0000256" key="1">
    <source>
        <dbReference type="SAM" id="MobiDB-lite"/>
    </source>
</evidence>
<proteinExistence type="predicted"/>
<dbReference type="AlphaFoldDB" id="A0A2V0PRK3"/>
<dbReference type="EMBL" id="BDRX01000200">
    <property type="protein sequence ID" value="GBG00208.1"/>
    <property type="molecule type" value="Genomic_DNA"/>
</dbReference>
<evidence type="ECO:0000313" key="4">
    <source>
        <dbReference type="Proteomes" id="UP000247498"/>
    </source>
</evidence>
<keyword evidence="4" id="KW-1185">Reference proteome</keyword>
<organism evidence="3 4">
    <name type="scientific">Raphidocelis subcapitata</name>
    <dbReference type="NCBI Taxonomy" id="307507"/>
    <lineage>
        <taxon>Eukaryota</taxon>
        <taxon>Viridiplantae</taxon>
        <taxon>Chlorophyta</taxon>
        <taxon>core chlorophytes</taxon>
        <taxon>Chlorophyceae</taxon>
        <taxon>CS clade</taxon>
        <taxon>Sphaeropleales</taxon>
        <taxon>Selenastraceae</taxon>
        <taxon>Raphidocelis</taxon>
    </lineage>
</organism>
<reference evidence="3 4" key="1">
    <citation type="journal article" date="2018" name="Sci. Rep.">
        <title>Raphidocelis subcapitata (=Pseudokirchneriella subcapitata) provides an insight into genome evolution and environmental adaptations in the Sphaeropleales.</title>
        <authorList>
            <person name="Suzuki S."/>
            <person name="Yamaguchi H."/>
            <person name="Nakajima N."/>
            <person name="Kawachi M."/>
        </authorList>
    </citation>
    <scope>NUCLEOTIDE SEQUENCE [LARGE SCALE GENOMIC DNA]</scope>
    <source>
        <strain evidence="3 4">NIES-35</strain>
    </source>
</reference>
<name>A0A2V0PRK3_9CHLO</name>
<dbReference type="InterPro" id="IPR013584">
    <property type="entry name" value="RAP"/>
</dbReference>
<comment type="caution">
    <text evidence="3">The sequence shown here is derived from an EMBL/GenBank/DDBJ whole genome shotgun (WGS) entry which is preliminary data.</text>
</comment>